<dbReference type="PRINTS" id="PR01415">
    <property type="entry name" value="ANKYRIN"/>
</dbReference>
<dbReference type="PROSITE" id="PS50297">
    <property type="entry name" value="ANK_REP_REGION"/>
    <property type="match status" value="2"/>
</dbReference>
<name>A0A1I8FEP2_9PLAT</name>
<dbReference type="PROSITE" id="PS50088">
    <property type="entry name" value="ANK_REPEAT"/>
    <property type="match status" value="2"/>
</dbReference>
<keyword evidence="2 3" id="KW-0040">ANK repeat</keyword>
<keyword evidence="4" id="KW-1185">Reference proteome</keyword>
<protein>
    <submittedName>
        <fullName evidence="5">ANK_REP_REGION domain-containing protein</fullName>
    </submittedName>
</protein>
<proteinExistence type="predicted"/>
<dbReference type="PANTHER" id="PTHR24198">
    <property type="entry name" value="ANKYRIN REPEAT AND PROTEIN KINASE DOMAIN-CONTAINING PROTEIN"/>
    <property type="match status" value="1"/>
</dbReference>
<dbReference type="Gene3D" id="1.25.40.20">
    <property type="entry name" value="Ankyrin repeat-containing domain"/>
    <property type="match status" value="4"/>
</dbReference>
<dbReference type="InterPro" id="IPR036770">
    <property type="entry name" value="Ankyrin_rpt-contain_sf"/>
</dbReference>
<feature type="repeat" description="ANK" evidence="3">
    <location>
        <begin position="766"/>
        <end position="794"/>
    </location>
</feature>
<sequence>PCAEVENWPYFGAELEFERLEGGGGGPRLSRARLESVCSAARDAGLLSQLARKEDAAPACSINELRRALEPDWIISSKIGDAQQRPRLAAPQKQARFHAVARDGAILYFYDETVSSLTGRRRGAGSGERRTVSMRYTWPRRRVTPLSCAKLLMRNADPDACTKKGNTALPHRLPGRPGGRGVKLLIEKDCQVARNGFTPLYMASRENHVDVVKFLLASAPRKLWHHRRIHATGCWRCSRATRRVVAILLRERQSRPLSHAGSLHVAAKKDDVRSATLLLTLAAASPRCTSPAHYGSLGVAALLIEKGADVNFQAWRGRLGQQHHTAAHVARKWACFRCGAERCCEHGAEVDCKTRARPHRCTAHPAPASTAVGRPALLAVNASFRADSRAQRPEPLAHLPLRGDHVDWPGCLLTRGANLDDTTIDLLTPLHVAAHCGYTRVAKLLLLDHRCMVNGSLNGFTPPATSRAKKESHPGSSTAAAASSFLRCRGGYGVRADAAARGPPSMGPQQRRVASAASTARTRLGNAEDRGRCCFQVWRAVRTPPARTNYTALHVGCQEGHEEVVATLLLDHKASHLQLQLTTKKGARRLHNAAKYDKAGVAKVLLSRGPIPNARGRNGLTPAASARALQPHGSHPHAAVEAKGQPELRSQQWLHLRFAHRVQKNHLDLGWSAALWLAPILARRESKSGFAPLHLAASRRAAPRCARSLLCLSRRRRCRPGIAQQCAFTPLPPGHPGGQGASQQRCWLLQLCSTEGRCGANALTQQQFTPLHVAAQQDTCRCVSLLLEAGAIPT</sequence>
<dbReference type="GO" id="GO:0005737">
    <property type="term" value="C:cytoplasm"/>
    <property type="evidence" value="ECO:0007669"/>
    <property type="project" value="TreeGrafter"/>
</dbReference>
<dbReference type="WBParaSite" id="maker-unitig_31680-snap-gene-0.1-mRNA-1">
    <property type="protein sequence ID" value="maker-unitig_31680-snap-gene-0.1-mRNA-1"/>
    <property type="gene ID" value="maker-unitig_31680-snap-gene-0.1"/>
</dbReference>
<evidence type="ECO:0000313" key="5">
    <source>
        <dbReference type="WBParaSite" id="maker-unitig_31680-snap-gene-0.1-mRNA-1"/>
    </source>
</evidence>
<dbReference type="SMART" id="SM00248">
    <property type="entry name" value="ANK"/>
    <property type="match status" value="7"/>
</dbReference>
<evidence type="ECO:0000256" key="3">
    <source>
        <dbReference type="PROSITE-ProRule" id="PRU00023"/>
    </source>
</evidence>
<reference evidence="5" key="1">
    <citation type="submission" date="2016-11" db="UniProtKB">
        <authorList>
            <consortium name="WormBaseParasite"/>
        </authorList>
    </citation>
    <scope>IDENTIFICATION</scope>
</reference>
<accession>A0A1I8FEP2</accession>
<dbReference type="Pfam" id="PF12796">
    <property type="entry name" value="Ank_2"/>
    <property type="match status" value="1"/>
</dbReference>
<organism evidence="4 5">
    <name type="scientific">Macrostomum lignano</name>
    <dbReference type="NCBI Taxonomy" id="282301"/>
    <lineage>
        <taxon>Eukaryota</taxon>
        <taxon>Metazoa</taxon>
        <taxon>Spiralia</taxon>
        <taxon>Lophotrochozoa</taxon>
        <taxon>Platyhelminthes</taxon>
        <taxon>Rhabditophora</taxon>
        <taxon>Macrostomorpha</taxon>
        <taxon>Macrostomida</taxon>
        <taxon>Macrostomidae</taxon>
        <taxon>Macrostomum</taxon>
    </lineage>
</organism>
<evidence type="ECO:0000256" key="2">
    <source>
        <dbReference type="ARBA" id="ARBA00023043"/>
    </source>
</evidence>
<feature type="repeat" description="ANK" evidence="3">
    <location>
        <begin position="195"/>
        <end position="216"/>
    </location>
</feature>
<evidence type="ECO:0000313" key="4">
    <source>
        <dbReference type="Proteomes" id="UP000095280"/>
    </source>
</evidence>
<dbReference type="PANTHER" id="PTHR24198:SF165">
    <property type="entry name" value="ANKYRIN REPEAT-CONTAINING PROTEIN-RELATED"/>
    <property type="match status" value="1"/>
</dbReference>
<dbReference type="AlphaFoldDB" id="A0A1I8FEP2"/>
<dbReference type="Pfam" id="PF00023">
    <property type="entry name" value="Ank"/>
    <property type="match status" value="3"/>
</dbReference>
<dbReference type="Proteomes" id="UP000095280">
    <property type="component" value="Unplaced"/>
</dbReference>
<evidence type="ECO:0000256" key="1">
    <source>
        <dbReference type="ARBA" id="ARBA00022737"/>
    </source>
</evidence>
<dbReference type="InterPro" id="IPR002110">
    <property type="entry name" value="Ankyrin_rpt"/>
</dbReference>
<dbReference type="SUPFAM" id="SSF48403">
    <property type="entry name" value="Ankyrin repeat"/>
    <property type="match status" value="2"/>
</dbReference>
<keyword evidence="1" id="KW-0677">Repeat</keyword>